<dbReference type="Pfam" id="PF10318">
    <property type="entry name" value="7TM_GPCR_Srh"/>
    <property type="match status" value="1"/>
</dbReference>
<keyword evidence="2" id="KW-1185">Reference proteome</keyword>
<name>A0A1I7SYC7_9PELO</name>
<sequence length="195" mass="23007">MIIVHTPYRKYTMSLLKIETRLRNNNILAVQVIKSPTNILVISMAILFETRLLTFTVRDHWWRKYRVPWFALNFISACFWPLPIYLDVPEQKYAKELIMKEFPCKPDYTDFELVFVFTIDNTIPGLACLVMLCILCPQILIYAIGTGRLLSQQMKMSISKNTIKMQMNFQKALYLQVKSSMNQSYLTNCRWQSQL</sequence>
<proteinExistence type="predicted"/>
<dbReference type="AlphaFoldDB" id="A0A1I7SYC7"/>
<protein>
    <submittedName>
        <fullName evidence="3">G_PROTEIN_RECEP_F1_2 domain-containing protein</fullName>
    </submittedName>
</protein>
<dbReference type="WBParaSite" id="Csp11.Scaffold290.g766.t1">
    <property type="protein sequence ID" value="Csp11.Scaffold290.g766.t1"/>
    <property type="gene ID" value="Csp11.Scaffold290.g766"/>
</dbReference>
<organism evidence="2 3">
    <name type="scientific">Caenorhabditis tropicalis</name>
    <dbReference type="NCBI Taxonomy" id="1561998"/>
    <lineage>
        <taxon>Eukaryota</taxon>
        <taxon>Metazoa</taxon>
        <taxon>Ecdysozoa</taxon>
        <taxon>Nematoda</taxon>
        <taxon>Chromadorea</taxon>
        <taxon>Rhabditida</taxon>
        <taxon>Rhabditina</taxon>
        <taxon>Rhabditomorpha</taxon>
        <taxon>Rhabditoidea</taxon>
        <taxon>Rhabditidae</taxon>
        <taxon>Peloderinae</taxon>
        <taxon>Caenorhabditis</taxon>
    </lineage>
</organism>
<dbReference type="Proteomes" id="UP000095282">
    <property type="component" value="Unplaced"/>
</dbReference>
<feature type="transmembrane region" description="Helical" evidence="1">
    <location>
        <begin position="69"/>
        <end position="86"/>
    </location>
</feature>
<dbReference type="InterPro" id="IPR019422">
    <property type="entry name" value="7TM_GPCR_serpentine_rcpt_Srh"/>
</dbReference>
<feature type="transmembrane region" description="Helical" evidence="1">
    <location>
        <begin position="123"/>
        <end position="145"/>
    </location>
</feature>
<evidence type="ECO:0000256" key="1">
    <source>
        <dbReference type="SAM" id="Phobius"/>
    </source>
</evidence>
<keyword evidence="1" id="KW-1133">Transmembrane helix</keyword>
<keyword evidence="1" id="KW-0812">Transmembrane</keyword>
<reference evidence="3" key="1">
    <citation type="submission" date="2016-11" db="UniProtKB">
        <authorList>
            <consortium name="WormBaseParasite"/>
        </authorList>
    </citation>
    <scope>IDENTIFICATION</scope>
</reference>
<accession>A0A1I7SYC7</accession>
<evidence type="ECO:0000313" key="2">
    <source>
        <dbReference type="Proteomes" id="UP000095282"/>
    </source>
</evidence>
<keyword evidence="1" id="KW-0472">Membrane</keyword>
<evidence type="ECO:0000313" key="3">
    <source>
        <dbReference type="WBParaSite" id="Csp11.Scaffold290.g766.t1"/>
    </source>
</evidence>